<protein>
    <submittedName>
        <fullName evidence="3">Uncharacterized protein</fullName>
    </submittedName>
</protein>
<feature type="compositionally biased region" description="Low complexity" evidence="1">
    <location>
        <begin position="71"/>
        <end position="96"/>
    </location>
</feature>
<evidence type="ECO:0000256" key="1">
    <source>
        <dbReference type="SAM" id="MobiDB-lite"/>
    </source>
</evidence>
<evidence type="ECO:0000313" key="3">
    <source>
        <dbReference type="WBParaSite" id="PSAMB.scaffold3757size16996.g22418.t1"/>
    </source>
</evidence>
<organism evidence="2 3">
    <name type="scientific">Plectus sambesii</name>
    <dbReference type="NCBI Taxonomy" id="2011161"/>
    <lineage>
        <taxon>Eukaryota</taxon>
        <taxon>Metazoa</taxon>
        <taxon>Ecdysozoa</taxon>
        <taxon>Nematoda</taxon>
        <taxon>Chromadorea</taxon>
        <taxon>Plectida</taxon>
        <taxon>Plectina</taxon>
        <taxon>Plectoidea</taxon>
        <taxon>Plectidae</taxon>
        <taxon>Plectus</taxon>
    </lineage>
</organism>
<dbReference type="WBParaSite" id="PSAMB.scaffold3757size16996.g22418.t1">
    <property type="protein sequence ID" value="PSAMB.scaffold3757size16996.g22418.t1"/>
    <property type="gene ID" value="PSAMB.scaffold3757size16996.g22418"/>
</dbReference>
<reference evidence="3" key="1">
    <citation type="submission" date="2022-11" db="UniProtKB">
        <authorList>
            <consortium name="WormBaseParasite"/>
        </authorList>
    </citation>
    <scope>IDENTIFICATION</scope>
</reference>
<evidence type="ECO:0000313" key="2">
    <source>
        <dbReference type="Proteomes" id="UP000887566"/>
    </source>
</evidence>
<accession>A0A914WBB4</accession>
<keyword evidence="2" id="KW-1185">Reference proteome</keyword>
<sequence>MVVVLLFDGAARRRPQQAATSDMHPLPPSQPALGRSSFVGRCSQRRLLDGVDVCGFFVRPSLSHTPPTVYSSPPRCSRPSTPRLPSTTATRRPPASFALSGTRRGQVYANRPCRE</sequence>
<name>A0A914WBB4_9BILA</name>
<feature type="region of interest" description="Disordered" evidence="1">
    <location>
        <begin position="65"/>
        <end position="115"/>
    </location>
</feature>
<feature type="region of interest" description="Disordered" evidence="1">
    <location>
        <begin position="13"/>
        <end position="37"/>
    </location>
</feature>
<proteinExistence type="predicted"/>
<dbReference type="AlphaFoldDB" id="A0A914WBB4"/>
<dbReference type="Proteomes" id="UP000887566">
    <property type="component" value="Unplaced"/>
</dbReference>